<dbReference type="EMBL" id="JAAWWL010000001">
    <property type="protein sequence ID" value="NKI31649.1"/>
    <property type="molecule type" value="Genomic_DNA"/>
</dbReference>
<feature type="binding site" evidence="9">
    <location>
        <begin position="41"/>
        <end position="42"/>
    </location>
    <ligand>
        <name>substrate</name>
    </ligand>
</feature>
<dbReference type="CDD" id="cd04238">
    <property type="entry name" value="AAK_NAGK-like"/>
    <property type="match status" value="1"/>
</dbReference>
<comment type="subcellular location">
    <subcellularLocation>
        <location evidence="9">Cytoplasm</location>
    </subcellularLocation>
</comment>
<keyword evidence="9" id="KW-0963">Cytoplasm</keyword>
<feature type="binding site" evidence="9">
    <location>
        <position position="63"/>
    </location>
    <ligand>
        <name>substrate</name>
    </ligand>
</feature>
<sequence>MGDKLNIFKIGGNIIENEEELKQLLYLFSNLEGHKILVHGGGKKASELLPKLGIKPRMVNGRRITDSATLEVVTMVYGGLVNKNIVAKLQALGNNAIGMSGADANSIHAHKRPITKIDYGFAGDVEGIDAKMLCNLLNLGLTPVFCALTHDQKGQLLNTNADTIAATLAIGLSSSFQTNLNYCFELNGVLKDINDKSSVIKNIDSSSYTKLVDEGVISAGMLPKLHNCFEALKNGVREVRIGNLGLFENSTTNYTSLVL</sequence>
<keyword evidence="4 9" id="KW-0808">Transferase</keyword>
<keyword evidence="12" id="KW-1185">Reference proteome</keyword>
<name>A0ABX1GPU9_9FLAO</name>
<dbReference type="GO" id="GO:0003991">
    <property type="term" value="F:acetylglutamate kinase activity"/>
    <property type="evidence" value="ECO:0007669"/>
    <property type="project" value="UniProtKB-EC"/>
</dbReference>
<keyword evidence="2 9" id="KW-0055">Arginine biosynthesis</keyword>
<feature type="binding site" evidence="9">
    <location>
        <position position="158"/>
    </location>
    <ligand>
        <name>substrate</name>
    </ligand>
</feature>
<evidence type="ECO:0000256" key="6">
    <source>
        <dbReference type="ARBA" id="ARBA00022777"/>
    </source>
</evidence>
<comment type="similarity">
    <text evidence="9">Belongs to the acetylglutamate kinase family. ArgB subfamily.</text>
</comment>
<dbReference type="SUPFAM" id="SSF53633">
    <property type="entry name" value="Carbamate kinase-like"/>
    <property type="match status" value="1"/>
</dbReference>
<evidence type="ECO:0000256" key="8">
    <source>
        <dbReference type="ARBA" id="ARBA00048141"/>
    </source>
</evidence>
<dbReference type="Pfam" id="PF00696">
    <property type="entry name" value="AA_kinase"/>
    <property type="match status" value="1"/>
</dbReference>
<comment type="caution">
    <text evidence="11">The sequence shown here is derived from an EMBL/GenBank/DDBJ whole genome shotgun (WGS) entry which is preliminary data.</text>
</comment>
<gene>
    <name evidence="9 11" type="primary">argB</name>
    <name evidence="11" type="ORF">HCU67_06795</name>
</gene>
<keyword evidence="3 9" id="KW-0028">Amino-acid biosynthesis</keyword>
<accession>A0ABX1GPU9</accession>
<comment type="function">
    <text evidence="9">Catalyzes the ATP-dependent phosphorylation of N-acetyl-L-glutamate.</text>
</comment>
<evidence type="ECO:0000256" key="2">
    <source>
        <dbReference type="ARBA" id="ARBA00022571"/>
    </source>
</evidence>
<keyword evidence="5 9" id="KW-0547">Nucleotide-binding</keyword>
<feature type="site" description="Transition state stabilizer" evidence="9">
    <location>
        <position position="224"/>
    </location>
</feature>
<evidence type="ECO:0000313" key="12">
    <source>
        <dbReference type="Proteomes" id="UP000718451"/>
    </source>
</evidence>
<dbReference type="PANTHER" id="PTHR23342">
    <property type="entry name" value="N-ACETYLGLUTAMATE SYNTHASE"/>
    <property type="match status" value="1"/>
</dbReference>
<reference evidence="11 12" key="1">
    <citation type="submission" date="2020-04" db="EMBL/GenBank/DDBJ databases">
        <authorList>
            <person name="Yoon J."/>
        </authorList>
    </citation>
    <scope>NUCLEOTIDE SEQUENCE [LARGE SCALE GENOMIC DNA]</scope>
    <source>
        <strain evidence="11 12">DJ-13</strain>
    </source>
</reference>
<evidence type="ECO:0000256" key="4">
    <source>
        <dbReference type="ARBA" id="ARBA00022679"/>
    </source>
</evidence>
<keyword evidence="6 9" id="KW-0418">Kinase</keyword>
<comment type="pathway">
    <text evidence="1 9">Amino-acid biosynthesis; L-arginine biosynthesis; N(2)-acetyl-L-ornithine from L-glutamate: step 2/4.</text>
</comment>
<keyword evidence="7 9" id="KW-0067">ATP-binding</keyword>
<dbReference type="PANTHER" id="PTHR23342:SF0">
    <property type="entry name" value="N-ACETYLGLUTAMATE SYNTHASE, MITOCHONDRIAL"/>
    <property type="match status" value="1"/>
</dbReference>
<feature type="domain" description="Aspartate/glutamate/uridylate kinase" evidence="10">
    <location>
        <begin position="5"/>
        <end position="243"/>
    </location>
</feature>
<dbReference type="EC" id="2.7.2.8" evidence="9"/>
<evidence type="ECO:0000256" key="5">
    <source>
        <dbReference type="ARBA" id="ARBA00022741"/>
    </source>
</evidence>
<evidence type="ECO:0000256" key="3">
    <source>
        <dbReference type="ARBA" id="ARBA00022605"/>
    </source>
</evidence>
<organism evidence="11 12">
    <name type="scientific">Croceivirga thetidis</name>
    <dbReference type="NCBI Taxonomy" id="2721623"/>
    <lineage>
        <taxon>Bacteria</taxon>
        <taxon>Pseudomonadati</taxon>
        <taxon>Bacteroidota</taxon>
        <taxon>Flavobacteriia</taxon>
        <taxon>Flavobacteriales</taxon>
        <taxon>Flavobacteriaceae</taxon>
        <taxon>Croceivirga</taxon>
    </lineage>
</organism>
<comment type="catalytic activity">
    <reaction evidence="8 9">
        <text>N-acetyl-L-glutamate + ATP = N-acetyl-L-glutamyl 5-phosphate + ADP</text>
        <dbReference type="Rhea" id="RHEA:14629"/>
        <dbReference type="ChEBI" id="CHEBI:30616"/>
        <dbReference type="ChEBI" id="CHEBI:44337"/>
        <dbReference type="ChEBI" id="CHEBI:57936"/>
        <dbReference type="ChEBI" id="CHEBI:456216"/>
        <dbReference type="EC" id="2.7.2.8"/>
    </reaction>
</comment>
<evidence type="ECO:0000256" key="9">
    <source>
        <dbReference type="HAMAP-Rule" id="MF_00082"/>
    </source>
</evidence>
<dbReference type="Proteomes" id="UP000718451">
    <property type="component" value="Unassembled WGS sequence"/>
</dbReference>
<proteinExistence type="inferred from homology"/>
<dbReference type="NCBIfam" id="TIGR00761">
    <property type="entry name" value="argB"/>
    <property type="match status" value="1"/>
</dbReference>
<dbReference type="InterPro" id="IPR004662">
    <property type="entry name" value="AcgluKinase_fam"/>
</dbReference>
<dbReference type="InterPro" id="IPR037528">
    <property type="entry name" value="ArgB"/>
</dbReference>
<dbReference type="PIRSF" id="PIRSF000728">
    <property type="entry name" value="NAGK"/>
    <property type="match status" value="1"/>
</dbReference>
<evidence type="ECO:0000256" key="1">
    <source>
        <dbReference type="ARBA" id="ARBA00004828"/>
    </source>
</evidence>
<protein>
    <recommendedName>
        <fullName evidence="9">Acetylglutamate kinase</fullName>
        <ecNumber evidence="9">2.7.2.8</ecNumber>
    </recommendedName>
    <alternativeName>
        <fullName evidence="9">N-acetyl-L-glutamate 5-phosphotransferase</fullName>
    </alternativeName>
    <alternativeName>
        <fullName evidence="9">NAG kinase</fullName>
        <shortName evidence="9">NAGK</shortName>
    </alternativeName>
</protein>
<feature type="site" description="Transition state stabilizer" evidence="9">
    <location>
        <position position="9"/>
    </location>
</feature>
<dbReference type="HAMAP" id="MF_00082">
    <property type="entry name" value="ArgB"/>
    <property type="match status" value="1"/>
</dbReference>
<dbReference type="InterPro" id="IPR001048">
    <property type="entry name" value="Asp/Glu/Uridylate_kinase"/>
</dbReference>
<dbReference type="InterPro" id="IPR036393">
    <property type="entry name" value="AceGlu_kinase-like_sf"/>
</dbReference>
<evidence type="ECO:0000256" key="7">
    <source>
        <dbReference type="ARBA" id="ARBA00022840"/>
    </source>
</evidence>
<dbReference type="RefSeq" id="WP_168551809.1">
    <property type="nucleotide sequence ID" value="NZ_JAAWWL010000001.1"/>
</dbReference>
<dbReference type="Gene3D" id="3.40.1160.10">
    <property type="entry name" value="Acetylglutamate kinase-like"/>
    <property type="match status" value="1"/>
</dbReference>
<evidence type="ECO:0000259" key="10">
    <source>
        <dbReference type="Pfam" id="PF00696"/>
    </source>
</evidence>
<evidence type="ECO:0000313" key="11">
    <source>
        <dbReference type="EMBL" id="NKI31649.1"/>
    </source>
</evidence>